<evidence type="ECO:0000256" key="1">
    <source>
        <dbReference type="SAM" id="SignalP"/>
    </source>
</evidence>
<name>A0A1J1HH99_9DIPT</name>
<dbReference type="AlphaFoldDB" id="A0A1J1HH99"/>
<proteinExistence type="predicted"/>
<protein>
    <submittedName>
        <fullName evidence="2">CLUMA_CG001053, isoform A</fullName>
    </submittedName>
</protein>
<feature type="chain" id="PRO_5012678581" evidence="1">
    <location>
        <begin position="21"/>
        <end position="85"/>
    </location>
</feature>
<feature type="signal peptide" evidence="1">
    <location>
        <begin position="1"/>
        <end position="20"/>
    </location>
</feature>
<dbReference type="EMBL" id="CVRI01000004">
    <property type="protein sequence ID" value="CRK87251.1"/>
    <property type="molecule type" value="Genomic_DNA"/>
</dbReference>
<keyword evidence="1" id="KW-0732">Signal</keyword>
<keyword evidence="3" id="KW-1185">Reference proteome</keyword>
<reference evidence="2 3" key="1">
    <citation type="submission" date="2015-04" db="EMBL/GenBank/DDBJ databases">
        <authorList>
            <person name="Syromyatnikov M.Y."/>
            <person name="Popov V.N."/>
        </authorList>
    </citation>
    <scope>NUCLEOTIDE SEQUENCE [LARGE SCALE GENOMIC DNA]</scope>
</reference>
<evidence type="ECO:0000313" key="2">
    <source>
        <dbReference type="EMBL" id="CRK87251.1"/>
    </source>
</evidence>
<dbReference type="Proteomes" id="UP000183832">
    <property type="component" value="Unassembled WGS sequence"/>
</dbReference>
<gene>
    <name evidence="2" type="ORF">CLUMA_CG001053</name>
</gene>
<organism evidence="2 3">
    <name type="scientific">Clunio marinus</name>
    <dbReference type="NCBI Taxonomy" id="568069"/>
    <lineage>
        <taxon>Eukaryota</taxon>
        <taxon>Metazoa</taxon>
        <taxon>Ecdysozoa</taxon>
        <taxon>Arthropoda</taxon>
        <taxon>Hexapoda</taxon>
        <taxon>Insecta</taxon>
        <taxon>Pterygota</taxon>
        <taxon>Neoptera</taxon>
        <taxon>Endopterygota</taxon>
        <taxon>Diptera</taxon>
        <taxon>Nematocera</taxon>
        <taxon>Chironomoidea</taxon>
        <taxon>Chironomidae</taxon>
        <taxon>Clunio</taxon>
    </lineage>
</organism>
<sequence length="85" mass="9592">MKSRQIAICVIIIVLLIADSDELKVIFARNSTAHALRQAQKVEIEREKANEDVINTGTIINAPNNCKPGFIYEPTFHKRCRKVSV</sequence>
<evidence type="ECO:0000313" key="3">
    <source>
        <dbReference type="Proteomes" id="UP000183832"/>
    </source>
</evidence>
<accession>A0A1J1HH99</accession>